<proteinExistence type="predicted"/>
<evidence type="ECO:0000313" key="2">
    <source>
        <dbReference type="Proteomes" id="UP000784294"/>
    </source>
</evidence>
<organism evidence="1 2">
    <name type="scientific">Protopolystoma xenopodis</name>
    <dbReference type="NCBI Taxonomy" id="117903"/>
    <lineage>
        <taxon>Eukaryota</taxon>
        <taxon>Metazoa</taxon>
        <taxon>Spiralia</taxon>
        <taxon>Lophotrochozoa</taxon>
        <taxon>Platyhelminthes</taxon>
        <taxon>Monogenea</taxon>
        <taxon>Polyopisthocotylea</taxon>
        <taxon>Polystomatidea</taxon>
        <taxon>Polystomatidae</taxon>
        <taxon>Protopolystoma</taxon>
    </lineage>
</organism>
<evidence type="ECO:0000313" key="1">
    <source>
        <dbReference type="EMBL" id="VEL40839.1"/>
    </source>
</evidence>
<reference evidence="1" key="1">
    <citation type="submission" date="2018-11" db="EMBL/GenBank/DDBJ databases">
        <authorList>
            <consortium name="Pathogen Informatics"/>
        </authorList>
    </citation>
    <scope>NUCLEOTIDE SEQUENCE</scope>
</reference>
<protein>
    <submittedName>
        <fullName evidence="1">Uncharacterized protein</fullName>
    </submittedName>
</protein>
<dbReference type="AlphaFoldDB" id="A0A448XN96"/>
<gene>
    <name evidence="1" type="ORF">PXEA_LOCUS34279</name>
</gene>
<keyword evidence="2" id="KW-1185">Reference proteome</keyword>
<dbReference type="EMBL" id="CAAALY010266688">
    <property type="protein sequence ID" value="VEL40839.1"/>
    <property type="molecule type" value="Genomic_DNA"/>
</dbReference>
<dbReference type="Proteomes" id="UP000784294">
    <property type="component" value="Unassembled WGS sequence"/>
</dbReference>
<sequence length="87" mass="9551">MLTIRISASPSLCTFANPKALPTLHPPERLLGHSLLEFCFNLVHLRLFVLLVLLDASCLSKGGLSSERACQDNLWPSQQSLLEGSFS</sequence>
<accession>A0A448XN96</accession>
<name>A0A448XN96_9PLAT</name>
<comment type="caution">
    <text evidence="1">The sequence shown here is derived from an EMBL/GenBank/DDBJ whole genome shotgun (WGS) entry which is preliminary data.</text>
</comment>